<sequence>DEHSEVEEGRGRPEVGYESENSMYEGKKKKKKPREKKEKKPRKKKRDDEDEDDDDDDGTTKEPKSSSQLMQEWGLDDVQYGFTEDDYKTITNYKAFSQFLRPLIAKKNPKIPMSKMMTVLGAKWREFSANNPFKGSSATAVAAAVAAAVETVTVAQPISVSSGQTSAQPGPLKKAKTKEGKGKEVYCMFQFATLMFAFCLHAVQSEEDFLEESDFDDISIHSTSVLSDIPGATTTKKKSRRGRKKRKKEDGDGYETDHQDYCEVCQQGGEIILCDTCPRAYHLVCLEPELEKAPEGKWSCPHCEKEGIQWEAKDDEEDEEEAVGEEEDDHMEFCRIPNGEWLCPRCMCPPLKGKVQKILHWTWGDPPLPAEQPPGADGKPIDPLIKPPLKGHPEREFFVKWAGLSYWHCSWVSELQLELYHTVMYRNYQRKNDMDDPPPYDYGSGEEELNSEKRKSKDPEYAVMEERFYRYGIKLEWMVIHRILNHSFDKDGDVHYLIKWRDLPYDQCTWEADDFEIPEYDSHKTLYWDHREQILGEDQRPLVVNKGKKPNEERPKREKPPDTPIVDPTVKFDDQPWYINATGGTLHPYQLEGLNWLRFSWAQGTDTILADEMGLGKTVQTIVFLYSLYKEGHSKGPFLVSAPLSTIINWEREFEMWAPDFYVLTYTGDKDSRAIIRENEFTFEDSAVKQGRKVFRMKKDTPIKFHVLLTSYELITIDQAILGSITWACLVVDEAHRLKNNQSKFFRILNGYKIYYKLLLTGTPLQNNLEELFHLLNFLTPERFNNLDGFLEEFADISKEDQIKKLHDLLGPHMLRRLKADVFKNMPSKTELIVRVELSPMQKKYYKFILTRNFEALNSKGGGNQVSLLNIMMDLKKCCNHPYLFPVAAGEAPVLPNGSYDGNLLVKSSGKLTLLQKMLKKLKDEGHRVLIFSQMTKMLDLLEDFLEYEGYKYERIDGAITGGLRQEAIDRFNGHSLCYGFPNVCLVGSGGPLSVLTCCVNVRLLSGDKKNIGVNLFS</sequence>
<evidence type="ECO:0000256" key="17">
    <source>
        <dbReference type="SAM" id="MobiDB-lite"/>
    </source>
</evidence>
<dbReference type="PROSITE" id="PS01359">
    <property type="entry name" value="ZF_PHD_1"/>
    <property type="match status" value="1"/>
</dbReference>
<keyword evidence="6" id="KW-0547">Nucleotide-binding</keyword>
<evidence type="ECO:0000256" key="2">
    <source>
        <dbReference type="ARBA" id="ARBA00007025"/>
    </source>
</evidence>
<evidence type="ECO:0000256" key="1">
    <source>
        <dbReference type="ARBA" id="ARBA00004123"/>
    </source>
</evidence>
<reference evidence="21" key="2">
    <citation type="submission" date="2025-09" db="UniProtKB">
        <authorList>
            <consortium name="Ensembl"/>
        </authorList>
    </citation>
    <scope>IDENTIFICATION</scope>
</reference>
<dbReference type="InterPro" id="IPR013083">
    <property type="entry name" value="Znf_RING/FYVE/PHD"/>
</dbReference>
<dbReference type="InterPro" id="IPR000330">
    <property type="entry name" value="SNF2_N"/>
</dbReference>
<dbReference type="SUPFAM" id="SSF52540">
    <property type="entry name" value="P-loop containing nucleoside triphosphate hydrolases"/>
    <property type="match status" value="2"/>
</dbReference>
<dbReference type="SMART" id="SM00249">
    <property type="entry name" value="PHD"/>
    <property type="match status" value="1"/>
</dbReference>
<evidence type="ECO:0000256" key="11">
    <source>
        <dbReference type="ARBA" id="ARBA00023015"/>
    </source>
</evidence>
<evidence type="ECO:0000259" key="20">
    <source>
        <dbReference type="PROSITE" id="PS51192"/>
    </source>
</evidence>
<comment type="subcellular location">
    <subcellularLocation>
        <location evidence="1">Nucleus</location>
    </subcellularLocation>
</comment>
<dbReference type="CDD" id="cd15531">
    <property type="entry name" value="PHD1_CHD_II"/>
    <property type="match status" value="1"/>
</dbReference>
<dbReference type="Proteomes" id="UP000694523">
    <property type="component" value="Unplaced"/>
</dbReference>
<evidence type="ECO:0000256" key="4">
    <source>
        <dbReference type="ARBA" id="ARBA00022723"/>
    </source>
</evidence>
<dbReference type="Gene3D" id="3.40.50.10810">
    <property type="entry name" value="Tandem AAA-ATPase domain"/>
    <property type="match status" value="1"/>
</dbReference>
<feature type="domain" description="Chromo" evidence="18">
    <location>
        <begin position="478"/>
        <end position="511"/>
    </location>
</feature>
<dbReference type="PANTHER" id="PTHR45623:SF6">
    <property type="entry name" value="CHROMODOMAIN-HELICASE-DNA-BINDING PROTEIN 5"/>
    <property type="match status" value="1"/>
</dbReference>
<dbReference type="SUPFAM" id="SSF57903">
    <property type="entry name" value="FYVE/PHD zinc finger"/>
    <property type="match status" value="1"/>
</dbReference>
<dbReference type="PROSITE" id="PS50016">
    <property type="entry name" value="ZF_PHD_2"/>
    <property type="match status" value="1"/>
</dbReference>
<evidence type="ECO:0000256" key="12">
    <source>
        <dbReference type="ARBA" id="ARBA00023125"/>
    </source>
</evidence>
<evidence type="ECO:0000256" key="9">
    <source>
        <dbReference type="ARBA" id="ARBA00022833"/>
    </source>
</evidence>
<dbReference type="CDD" id="cd18793">
    <property type="entry name" value="SF2_C_SNF"/>
    <property type="match status" value="1"/>
</dbReference>
<keyword evidence="7 16" id="KW-0863">Zinc-finger</keyword>
<dbReference type="GO" id="GO:0016887">
    <property type="term" value="F:ATP hydrolysis activity"/>
    <property type="evidence" value="ECO:0007669"/>
    <property type="project" value="TreeGrafter"/>
</dbReference>
<dbReference type="Ensembl" id="ENSNMLT00000007628.1">
    <property type="protein sequence ID" value="ENSNMLP00000006683.1"/>
    <property type="gene ID" value="ENSNMLG00000004831.1"/>
</dbReference>
<evidence type="ECO:0000256" key="5">
    <source>
        <dbReference type="ARBA" id="ARBA00022737"/>
    </source>
</evidence>
<keyword evidence="4" id="KW-0479">Metal-binding</keyword>
<keyword evidence="9" id="KW-0862">Zinc</keyword>
<organism evidence="21 22">
    <name type="scientific">Neogobius melanostomus</name>
    <name type="common">round goby</name>
    <dbReference type="NCBI Taxonomy" id="47308"/>
    <lineage>
        <taxon>Eukaryota</taxon>
        <taxon>Metazoa</taxon>
        <taxon>Chordata</taxon>
        <taxon>Craniata</taxon>
        <taxon>Vertebrata</taxon>
        <taxon>Euteleostomi</taxon>
        <taxon>Actinopterygii</taxon>
        <taxon>Neopterygii</taxon>
        <taxon>Teleostei</taxon>
        <taxon>Neoteleostei</taxon>
        <taxon>Acanthomorphata</taxon>
        <taxon>Gobiaria</taxon>
        <taxon>Gobiiformes</taxon>
        <taxon>Gobioidei</taxon>
        <taxon>Gobiidae</taxon>
        <taxon>Benthophilinae</taxon>
        <taxon>Neogobiini</taxon>
        <taxon>Neogobius</taxon>
    </lineage>
</organism>
<dbReference type="GO" id="GO:0140658">
    <property type="term" value="F:ATP-dependent chromatin remodeler activity"/>
    <property type="evidence" value="ECO:0007669"/>
    <property type="project" value="TreeGrafter"/>
</dbReference>
<dbReference type="GO" id="GO:0016581">
    <property type="term" value="C:NuRD complex"/>
    <property type="evidence" value="ECO:0007669"/>
    <property type="project" value="TreeGrafter"/>
</dbReference>
<dbReference type="InterPro" id="IPR023780">
    <property type="entry name" value="Chromo_domain"/>
</dbReference>
<feature type="region of interest" description="Disordered" evidence="17">
    <location>
        <begin position="539"/>
        <end position="566"/>
    </location>
</feature>
<dbReference type="CDD" id="cd18662">
    <property type="entry name" value="CD2_tandem_CHD3-4_like"/>
    <property type="match status" value="1"/>
</dbReference>
<dbReference type="GO" id="GO:0008270">
    <property type="term" value="F:zinc ion binding"/>
    <property type="evidence" value="ECO:0007669"/>
    <property type="project" value="UniProtKB-KW"/>
</dbReference>
<protein>
    <submittedName>
        <fullName evidence="21">Chromodomain helicase DNA binding protein 5</fullName>
    </submittedName>
</protein>
<dbReference type="Pfam" id="PF00271">
    <property type="entry name" value="Helicase_C"/>
    <property type="match status" value="1"/>
</dbReference>
<dbReference type="PROSITE" id="PS00690">
    <property type="entry name" value="DEAH_ATP_HELICASE"/>
    <property type="match status" value="1"/>
</dbReference>
<dbReference type="FunFam" id="3.30.40.10:FF:000001">
    <property type="entry name" value="chromodomain-helicase-DNA-binding protein 3 isoform X1"/>
    <property type="match status" value="1"/>
</dbReference>
<keyword evidence="3" id="KW-0597">Phosphoprotein</keyword>
<dbReference type="InterPro" id="IPR049730">
    <property type="entry name" value="SNF2/RAD54-like_C"/>
</dbReference>
<dbReference type="GO" id="GO:0003677">
    <property type="term" value="F:DNA binding"/>
    <property type="evidence" value="ECO:0007669"/>
    <property type="project" value="UniProtKB-KW"/>
</dbReference>
<evidence type="ECO:0000256" key="15">
    <source>
        <dbReference type="ARBA" id="ARBA00049360"/>
    </source>
</evidence>
<dbReference type="PROSITE" id="PS51192">
    <property type="entry name" value="HELICASE_ATP_BIND_1"/>
    <property type="match status" value="1"/>
</dbReference>
<dbReference type="InterPro" id="IPR000953">
    <property type="entry name" value="Chromo/chromo_shadow_dom"/>
</dbReference>
<dbReference type="InterPro" id="IPR027417">
    <property type="entry name" value="P-loop_NTPase"/>
</dbReference>
<dbReference type="InterPro" id="IPR011011">
    <property type="entry name" value="Znf_FYVE_PHD"/>
</dbReference>
<dbReference type="InterPro" id="IPR016197">
    <property type="entry name" value="Chromo-like_dom_sf"/>
</dbReference>
<evidence type="ECO:0000313" key="21">
    <source>
        <dbReference type="Ensembl" id="ENSNMLP00000006683.1"/>
    </source>
</evidence>
<feature type="region of interest" description="Disordered" evidence="17">
    <location>
        <begin position="1"/>
        <end position="72"/>
    </location>
</feature>
<reference evidence="21" key="1">
    <citation type="submission" date="2025-08" db="UniProtKB">
        <authorList>
            <consortium name="Ensembl"/>
        </authorList>
    </citation>
    <scope>IDENTIFICATION</scope>
</reference>
<feature type="domain" description="Chromo" evidence="18">
    <location>
        <begin position="379"/>
        <end position="440"/>
    </location>
</feature>
<evidence type="ECO:0000256" key="7">
    <source>
        <dbReference type="ARBA" id="ARBA00022771"/>
    </source>
</evidence>
<dbReference type="InterPro" id="IPR002464">
    <property type="entry name" value="DNA/RNA_helicase_DEAH_CS"/>
</dbReference>
<dbReference type="Gene3D" id="2.40.50.40">
    <property type="match status" value="2"/>
</dbReference>
<dbReference type="FunFam" id="3.40.50.10810:FF:000001">
    <property type="entry name" value="chromodomain-helicase-DNA-binding protein 3 isoform X1"/>
    <property type="match status" value="1"/>
</dbReference>
<dbReference type="InterPro" id="IPR001650">
    <property type="entry name" value="Helicase_C-like"/>
</dbReference>
<keyword evidence="12" id="KW-0238">DNA-binding</keyword>
<name>A0A8C6SH21_9GOBI</name>
<proteinExistence type="inferred from homology"/>
<dbReference type="PROSITE" id="PS50013">
    <property type="entry name" value="CHROMO_2"/>
    <property type="match status" value="2"/>
</dbReference>
<dbReference type="SMART" id="SM00487">
    <property type="entry name" value="DEXDc"/>
    <property type="match status" value="1"/>
</dbReference>
<feature type="compositionally biased region" description="Basic and acidic residues" evidence="17">
    <location>
        <begin position="549"/>
        <end position="561"/>
    </location>
</feature>
<evidence type="ECO:0000256" key="8">
    <source>
        <dbReference type="ARBA" id="ARBA00022801"/>
    </source>
</evidence>
<evidence type="ECO:0000256" key="13">
    <source>
        <dbReference type="ARBA" id="ARBA00023163"/>
    </source>
</evidence>
<dbReference type="Pfam" id="PF00176">
    <property type="entry name" value="SNF2-rel_dom"/>
    <property type="match status" value="1"/>
</dbReference>
<dbReference type="Gene3D" id="3.40.50.300">
    <property type="entry name" value="P-loop containing nucleotide triphosphate hydrolases"/>
    <property type="match status" value="1"/>
</dbReference>
<keyword evidence="14" id="KW-0539">Nucleus</keyword>
<dbReference type="Pfam" id="PF00628">
    <property type="entry name" value="PHD"/>
    <property type="match status" value="1"/>
</dbReference>
<evidence type="ECO:0000256" key="6">
    <source>
        <dbReference type="ARBA" id="ARBA00022741"/>
    </source>
</evidence>
<feature type="domain" description="PHD-type" evidence="19">
    <location>
        <begin position="259"/>
        <end position="306"/>
    </location>
</feature>
<evidence type="ECO:0000256" key="10">
    <source>
        <dbReference type="ARBA" id="ARBA00022840"/>
    </source>
</evidence>
<dbReference type="CDD" id="cd18667">
    <property type="entry name" value="CD1_tandem_CHD3-4_like"/>
    <property type="match status" value="1"/>
</dbReference>
<feature type="domain" description="Helicase ATP-binding" evidence="20">
    <location>
        <begin position="598"/>
        <end position="782"/>
    </location>
</feature>
<dbReference type="InterPro" id="IPR038718">
    <property type="entry name" value="SNF2-like_sf"/>
</dbReference>
<keyword evidence="11" id="KW-0805">Transcription regulation</keyword>
<evidence type="ECO:0000259" key="18">
    <source>
        <dbReference type="PROSITE" id="PS50013"/>
    </source>
</evidence>
<dbReference type="Pfam" id="PF08073">
    <property type="entry name" value="CHDNT"/>
    <property type="match status" value="1"/>
</dbReference>
<evidence type="ECO:0000256" key="3">
    <source>
        <dbReference type="ARBA" id="ARBA00022553"/>
    </source>
</evidence>
<dbReference type="GO" id="GO:0003682">
    <property type="term" value="F:chromatin binding"/>
    <property type="evidence" value="ECO:0007669"/>
    <property type="project" value="TreeGrafter"/>
</dbReference>
<dbReference type="InterPro" id="IPR012958">
    <property type="entry name" value="CHD_N"/>
</dbReference>
<evidence type="ECO:0000256" key="14">
    <source>
        <dbReference type="ARBA" id="ARBA00023242"/>
    </source>
</evidence>
<feature type="compositionally biased region" description="Acidic residues" evidence="17">
    <location>
        <begin position="48"/>
        <end position="57"/>
    </location>
</feature>
<feature type="region of interest" description="Disordered" evidence="17">
    <location>
        <begin position="435"/>
        <end position="457"/>
    </location>
</feature>
<dbReference type="SMART" id="SM00298">
    <property type="entry name" value="CHROMO"/>
    <property type="match status" value="2"/>
</dbReference>
<feature type="compositionally biased region" description="Basic residues" evidence="17">
    <location>
        <begin position="235"/>
        <end position="247"/>
    </location>
</feature>
<dbReference type="InterPro" id="IPR014001">
    <property type="entry name" value="Helicase_ATP-bd"/>
</dbReference>
<keyword evidence="22" id="KW-1185">Reference proteome</keyword>
<dbReference type="InterPro" id="IPR001965">
    <property type="entry name" value="Znf_PHD"/>
</dbReference>
<feature type="region of interest" description="Disordered" evidence="17">
    <location>
        <begin position="229"/>
        <end position="256"/>
    </location>
</feature>
<comment type="catalytic activity">
    <reaction evidence="15">
        <text>ATP + H2O = ADP + phosphate + H(+)</text>
        <dbReference type="Rhea" id="RHEA:13065"/>
        <dbReference type="ChEBI" id="CHEBI:15377"/>
        <dbReference type="ChEBI" id="CHEBI:15378"/>
        <dbReference type="ChEBI" id="CHEBI:30616"/>
        <dbReference type="ChEBI" id="CHEBI:43474"/>
        <dbReference type="ChEBI" id="CHEBI:456216"/>
    </reaction>
</comment>
<dbReference type="Gene3D" id="3.30.40.10">
    <property type="entry name" value="Zinc/RING finger domain, C3HC4 (zinc finger)"/>
    <property type="match status" value="1"/>
</dbReference>
<dbReference type="AlphaFoldDB" id="A0A8C6SH21"/>
<accession>A0A8C6SH21</accession>
<dbReference type="Pfam" id="PF00385">
    <property type="entry name" value="Chromo"/>
    <property type="match status" value="1"/>
</dbReference>
<dbReference type="CDD" id="cd00084">
    <property type="entry name" value="HMG-box_SF"/>
    <property type="match status" value="1"/>
</dbReference>
<dbReference type="SUPFAM" id="SSF54160">
    <property type="entry name" value="Chromo domain-like"/>
    <property type="match status" value="2"/>
</dbReference>
<feature type="compositionally biased region" description="Basic residues" evidence="17">
    <location>
        <begin position="27"/>
        <end position="45"/>
    </location>
</feature>
<comment type="similarity">
    <text evidence="2">Belongs to the SNF2/RAD54 helicase family.</text>
</comment>
<dbReference type="GO" id="GO:0042393">
    <property type="term" value="F:histone binding"/>
    <property type="evidence" value="ECO:0007669"/>
    <property type="project" value="TreeGrafter"/>
</dbReference>
<keyword evidence="8" id="KW-0378">Hydrolase</keyword>
<dbReference type="InterPro" id="IPR019786">
    <property type="entry name" value="Zinc_finger_PHD-type_CS"/>
</dbReference>
<dbReference type="InterPro" id="IPR019787">
    <property type="entry name" value="Znf_PHD-finger"/>
</dbReference>
<dbReference type="FunFam" id="2.40.50.40:FF:000003">
    <property type="entry name" value="chromodomain-helicase-DNA-binding protein 3 isoform X1"/>
    <property type="match status" value="1"/>
</dbReference>
<evidence type="ECO:0000313" key="22">
    <source>
        <dbReference type="Proteomes" id="UP000694523"/>
    </source>
</evidence>
<keyword evidence="10" id="KW-0067">ATP-binding</keyword>
<evidence type="ECO:0000259" key="19">
    <source>
        <dbReference type="PROSITE" id="PS50016"/>
    </source>
</evidence>
<dbReference type="GO" id="GO:0005524">
    <property type="term" value="F:ATP binding"/>
    <property type="evidence" value="ECO:0007669"/>
    <property type="project" value="UniProtKB-KW"/>
</dbReference>
<keyword evidence="5" id="KW-0677">Repeat</keyword>
<feature type="compositionally biased region" description="Basic and acidic residues" evidence="17">
    <location>
        <begin position="1"/>
        <end position="15"/>
    </location>
</feature>
<keyword evidence="13" id="KW-0804">Transcription</keyword>
<dbReference type="PANTHER" id="PTHR45623">
    <property type="entry name" value="CHROMODOMAIN-HELICASE-DNA-BINDING PROTEIN 3-RELATED-RELATED"/>
    <property type="match status" value="1"/>
</dbReference>
<evidence type="ECO:0000256" key="16">
    <source>
        <dbReference type="PROSITE-ProRule" id="PRU00146"/>
    </source>
</evidence>